<dbReference type="InterPro" id="IPR051083">
    <property type="entry name" value="GrpII_Intron_Splice-Mob/Def"/>
</dbReference>
<evidence type="ECO:0000313" key="3">
    <source>
        <dbReference type="EMBL" id="DAG03118.1"/>
    </source>
</evidence>
<dbReference type="InterPro" id="IPR000477">
    <property type="entry name" value="RT_dom"/>
</dbReference>
<dbReference type="CDD" id="cd01651">
    <property type="entry name" value="RT_G2_intron"/>
    <property type="match status" value="1"/>
</dbReference>
<proteinExistence type="predicted"/>
<evidence type="ECO:0000259" key="2">
    <source>
        <dbReference type="PROSITE" id="PS50878"/>
    </source>
</evidence>
<dbReference type="Pfam" id="PF00078">
    <property type="entry name" value="RVT_1"/>
    <property type="match status" value="1"/>
</dbReference>
<sequence length="382" mass="44535">MTDFAWLERANRNARKGKRYREEVRYFHQNLDGNLLDIQRDVRAGAYRTGGYRHLWVQVPKKRLVMALPYRDRIVQWSVYQLLNPYFDRTFIADSYACRVGKGSHKAVGRLQYWLRQVDRSIYPDWYYLKLDISKYFYRVDHAVLLEILGRRITDPDVMTLLERVIDNPNEPFGLPPGKKPEDVAFESWLYNVGMPIGNLLSQMFANIVLNELDQYCKHVLKLHCYIRYMDDILVLGPDKEQLQQCRDAIAAYLGAVLHLDLNAKTCIRPVSMGIEFVGQRVWATHAVLRKSTARRMKREVRKISEDVRDGVITRQEYERRVASIRGMMDHTNSGALRWRLNEITLNIVGEEYGQLPYGRGDSDRKAVRGGGAAKRDHPRAA</sequence>
<evidence type="ECO:0000256" key="1">
    <source>
        <dbReference type="SAM" id="MobiDB-lite"/>
    </source>
</evidence>
<dbReference type="InterPro" id="IPR043502">
    <property type="entry name" value="DNA/RNA_pol_sf"/>
</dbReference>
<feature type="domain" description="Reverse transcriptase" evidence="2">
    <location>
        <begin position="36"/>
        <end position="282"/>
    </location>
</feature>
<organism evidence="3">
    <name type="scientific">Caudovirales sp. ctCpR1</name>
    <dbReference type="NCBI Taxonomy" id="2825760"/>
    <lineage>
        <taxon>Viruses</taxon>
        <taxon>Duplodnaviria</taxon>
        <taxon>Heunggongvirae</taxon>
        <taxon>Uroviricota</taxon>
        <taxon>Caudoviricetes</taxon>
    </lineage>
</organism>
<dbReference type="EMBL" id="BK016224">
    <property type="protein sequence ID" value="DAG03118.1"/>
    <property type="molecule type" value="Genomic_DNA"/>
</dbReference>
<dbReference type="SUPFAM" id="SSF56672">
    <property type="entry name" value="DNA/RNA polymerases"/>
    <property type="match status" value="1"/>
</dbReference>
<protein>
    <recommendedName>
        <fullName evidence="2">Reverse transcriptase domain-containing protein</fullName>
    </recommendedName>
</protein>
<dbReference type="PROSITE" id="PS50878">
    <property type="entry name" value="RT_POL"/>
    <property type="match status" value="1"/>
</dbReference>
<feature type="region of interest" description="Disordered" evidence="1">
    <location>
        <begin position="359"/>
        <end position="382"/>
    </location>
</feature>
<reference evidence="3" key="1">
    <citation type="journal article" date="2021" name="Proc. Natl. Acad. Sci. U.S.A.">
        <title>A Catalog of Tens of Thousands of Viruses from Human Metagenomes Reveals Hidden Associations with Chronic Diseases.</title>
        <authorList>
            <person name="Tisza M.J."/>
            <person name="Buck C.B."/>
        </authorList>
    </citation>
    <scope>NUCLEOTIDE SEQUENCE</scope>
    <source>
        <strain evidence="3">CtCpR1</strain>
    </source>
</reference>
<accession>A0A8S5V8V1</accession>
<dbReference type="PANTHER" id="PTHR34047">
    <property type="entry name" value="NUCLEAR INTRON MATURASE 1, MITOCHONDRIAL-RELATED"/>
    <property type="match status" value="1"/>
</dbReference>
<dbReference type="PANTHER" id="PTHR34047:SF8">
    <property type="entry name" value="PROTEIN YKFC"/>
    <property type="match status" value="1"/>
</dbReference>
<name>A0A8S5V8V1_9CAUD</name>